<feature type="transmembrane region" description="Helical" evidence="3">
    <location>
        <begin position="467"/>
        <end position="489"/>
    </location>
</feature>
<gene>
    <name evidence="5" type="ORF">SE37_01465</name>
</gene>
<dbReference type="PANTHER" id="PTHR22674:SF6">
    <property type="entry name" value="NTPASE KAP FAMILY P-LOOP DOMAIN-CONTAINING PROTEIN 1"/>
    <property type="match status" value="1"/>
</dbReference>
<keyword evidence="3" id="KW-0812">Transmembrane</keyword>
<feature type="coiled-coil region" evidence="1">
    <location>
        <begin position="635"/>
        <end position="669"/>
    </location>
</feature>
<feature type="compositionally biased region" description="Basic and acidic residues" evidence="2">
    <location>
        <begin position="776"/>
        <end position="796"/>
    </location>
</feature>
<dbReference type="InterPro" id="IPR027417">
    <property type="entry name" value="P-loop_NTPase"/>
</dbReference>
<keyword evidence="3" id="KW-0472">Membrane</keyword>
<keyword evidence="3" id="KW-1133">Transmembrane helix</keyword>
<feature type="domain" description="KAP NTPase" evidence="4">
    <location>
        <begin position="695"/>
        <end position="751"/>
    </location>
</feature>
<feature type="coiled-coil region" evidence="1">
    <location>
        <begin position="364"/>
        <end position="391"/>
    </location>
</feature>
<accession>A0A0C1TKN7</accession>
<evidence type="ECO:0000259" key="4">
    <source>
        <dbReference type="Pfam" id="PF07693"/>
    </source>
</evidence>
<keyword evidence="1" id="KW-0175">Coiled coil</keyword>
<dbReference type="RefSeq" id="WP_039643093.1">
    <property type="nucleotide sequence ID" value="NZ_JXBL01000001.1"/>
</dbReference>
<dbReference type="Gene3D" id="3.40.50.300">
    <property type="entry name" value="P-loop containing nucleotide triphosphate hydrolases"/>
    <property type="match status" value="1"/>
</dbReference>
<dbReference type="Pfam" id="PF07693">
    <property type="entry name" value="KAP_NTPase"/>
    <property type="match status" value="2"/>
</dbReference>
<evidence type="ECO:0000313" key="5">
    <source>
        <dbReference type="EMBL" id="KIE41389.1"/>
    </source>
</evidence>
<feature type="compositionally biased region" description="Low complexity" evidence="2">
    <location>
        <begin position="839"/>
        <end position="885"/>
    </location>
</feature>
<dbReference type="EMBL" id="JXBL01000001">
    <property type="protein sequence ID" value="KIE41389.1"/>
    <property type="molecule type" value="Genomic_DNA"/>
</dbReference>
<dbReference type="InterPro" id="IPR011646">
    <property type="entry name" value="KAP_P-loop"/>
</dbReference>
<evidence type="ECO:0000256" key="1">
    <source>
        <dbReference type="SAM" id="Coils"/>
    </source>
</evidence>
<dbReference type="InterPro" id="IPR052754">
    <property type="entry name" value="NTPase_KAP_P-loop"/>
</dbReference>
<feature type="region of interest" description="Disordered" evidence="2">
    <location>
        <begin position="768"/>
        <end position="799"/>
    </location>
</feature>
<feature type="domain" description="KAP NTPase" evidence="4">
    <location>
        <begin position="256"/>
        <end position="330"/>
    </location>
</feature>
<keyword evidence="6" id="KW-1185">Reference proteome</keyword>
<protein>
    <recommendedName>
        <fullName evidence="4">KAP NTPase domain-containing protein</fullName>
    </recommendedName>
</protein>
<comment type="caution">
    <text evidence="5">The sequence shown here is derived from an EMBL/GenBank/DDBJ whole genome shotgun (WGS) entry which is preliminary data.</text>
</comment>
<name>A0A0C1TKN7_9BACT</name>
<dbReference type="SUPFAM" id="SSF52540">
    <property type="entry name" value="P-loop containing nucleoside triphosphate hydrolases"/>
    <property type="match status" value="1"/>
</dbReference>
<dbReference type="PANTHER" id="PTHR22674">
    <property type="entry name" value="NTPASE, KAP FAMILY P-LOOP DOMAIN-CONTAINING 1"/>
    <property type="match status" value="1"/>
</dbReference>
<dbReference type="Proteomes" id="UP000031433">
    <property type="component" value="Unassembled WGS sequence"/>
</dbReference>
<feature type="coiled-coil region" evidence="1">
    <location>
        <begin position="561"/>
        <end position="595"/>
    </location>
</feature>
<sequence length="1065" mass="116214">MDRPESASLTPFPPSATYEPSLDRLMRLAAWAGAIRGDGTPVNFTSILVGAILVEDETGAWFSRYARETGERAEAIADLVRTAEEVRPKIEEQAATGTLPEAREFYSSSVRDILASALGIATRDGAEPRRMGTRHLLAALAFRLSDDHRKQLIGWGADIAAWQRSTLDFLQRTFPSEDSTWVSLALEQATEAPSSEPPPAGTTFKSFAAAAPVPPVSAGPDVLIARFTADDPTSATDLMDVRQEARAFARLAAGRAIRPPLSIGVFGEWGSGKTFFMKLMHEHVARISRDADSDGPFHGNIVQIRFNAWHYVESNLWASLVDYIFTELDRWLKERPENPNETVDLLFDHLSTSRTLRLEAMDELVLRRRQRQEAEENLKTVRARFETALARQAVATTGEFWTAVGATLGRDPETRETIDRAGKALGVPELSASARQLSEVLQETATQAGRARTLGRNAVAMLGRPRWLAALALILVAAPVSVVWFRDILGRTEVLSWLKEVNSAVLGLSSVMASVAGFAGTALKRTATALDTLEGFRANLETAIAERTEEFRKNSNEAALLTDAEREAARLRSDVEQAERRLAEADRRAADAARDFQGATARGRLNAFIRDKVVSGDYAKHLGIIATIRKDFGQLAQLMADAEHDRELAEEYERARLDYVRRVEELIARSGDVLTDEETAALRASTTFDVESLRLFERIILYIDDLDRCPPEKVVEVLQAIHLLLCFPLFVVVVAVDARWVSRSLKEVYPELLAETVIIPGTGATAPVRAGAPAGEARHDTADRRTAPNNSDRERAASSQDYLEKIFQLPYWVRAMDADACRNYIKGIVAAESAAQADRAAVPPEPASDAAPPASSPQPSTEQTPAVTEATTTAAPVETPLPEATLQPDTGEESFHEHEARTMALTSHETAFMAELAPHAGATPRRGLRFVNVYRLIRTSLPLHEHETLVGGEGEQTAYRALLTQLAIVTGAPAIAPVYFDHLAALAAGNLAEAREYKGLADLIAALGEDDRVTASTEAAPLLGALQILRDSVAPQGLGNDPALLATLHNTASVARRYSFTARPH</sequence>
<dbReference type="AlphaFoldDB" id="A0A0C1TKN7"/>
<evidence type="ECO:0000313" key="6">
    <source>
        <dbReference type="Proteomes" id="UP000031433"/>
    </source>
</evidence>
<reference evidence="5 6" key="1">
    <citation type="submission" date="2015-01" db="EMBL/GenBank/DDBJ databases">
        <title>Genome sequence of the anaerobic bacterium Geobacter soli GSS01, a dissimilatory Fe(III) reducer from soil.</title>
        <authorList>
            <person name="Yang G."/>
            <person name="Zhou S."/>
        </authorList>
    </citation>
    <scope>NUCLEOTIDE SEQUENCE [LARGE SCALE GENOMIC DNA]</scope>
    <source>
        <strain evidence="5 6">GSS01</strain>
    </source>
</reference>
<proteinExistence type="predicted"/>
<evidence type="ECO:0000256" key="3">
    <source>
        <dbReference type="SAM" id="Phobius"/>
    </source>
</evidence>
<evidence type="ECO:0000256" key="2">
    <source>
        <dbReference type="SAM" id="MobiDB-lite"/>
    </source>
</evidence>
<organism evidence="5 6">
    <name type="scientific">Geobacter soli</name>
    <dbReference type="NCBI Taxonomy" id="1510391"/>
    <lineage>
        <taxon>Bacteria</taxon>
        <taxon>Pseudomonadati</taxon>
        <taxon>Thermodesulfobacteriota</taxon>
        <taxon>Desulfuromonadia</taxon>
        <taxon>Geobacterales</taxon>
        <taxon>Geobacteraceae</taxon>
        <taxon>Geobacter</taxon>
    </lineage>
</organism>
<feature type="region of interest" description="Disordered" evidence="2">
    <location>
        <begin position="839"/>
        <end position="898"/>
    </location>
</feature>
<feature type="transmembrane region" description="Helical" evidence="3">
    <location>
        <begin position="501"/>
        <end position="523"/>
    </location>
</feature>